<reference evidence="3 4" key="1">
    <citation type="submission" date="2018-09" db="EMBL/GenBank/DDBJ databases">
        <title>Characterization of the phylogenetic diversity of five novel species belonging to the genus Bifidobacterium.</title>
        <authorList>
            <person name="Lugli G.A."/>
            <person name="Duranti S."/>
            <person name="Milani C."/>
        </authorList>
    </citation>
    <scope>NUCLEOTIDE SEQUENCE [LARGE SCALE GENOMIC DNA]</scope>
    <source>
        <strain evidence="3 4">2033B</strain>
    </source>
</reference>
<dbReference type="Proteomes" id="UP000287470">
    <property type="component" value="Unassembled WGS sequence"/>
</dbReference>
<comment type="caution">
    <text evidence="3">The sequence shown here is derived from an EMBL/GenBank/DDBJ whole genome shotgun (WGS) entry which is preliminary data.</text>
</comment>
<dbReference type="AlphaFoldDB" id="A0A430FV33"/>
<dbReference type="RefSeq" id="WP_164520987.1">
    <property type="nucleotide sequence ID" value="NZ_QXGK01000005.1"/>
</dbReference>
<protein>
    <submittedName>
        <fullName evidence="3">Transcriptional regulator/antitoxin, MazE</fullName>
    </submittedName>
</protein>
<dbReference type="PANTHER" id="PTHR40516:SF1">
    <property type="entry name" value="ANTITOXIN CHPS-RELATED"/>
    <property type="match status" value="1"/>
</dbReference>
<evidence type="ECO:0000259" key="2">
    <source>
        <dbReference type="PROSITE" id="PS51740"/>
    </source>
</evidence>
<keyword evidence="4" id="KW-1185">Reference proteome</keyword>
<accession>A0A430FV33</accession>
<dbReference type="Pfam" id="PF04014">
    <property type="entry name" value="MazE_antitoxin"/>
    <property type="match status" value="1"/>
</dbReference>
<dbReference type="GO" id="GO:0097351">
    <property type="term" value="F:toxin sequestering activity"/>
    <property type="evidence" value="ECO:0007669"/>
    <property type="project" value="InterPro"/>
</dbReference>
<evidence type="ECO:0000313" key="4">
    <source>
        <dbReference type="Proteomes" id="UP000287470"/>
    </source>
</evidence>
<evidence type="ECO:0000256" key="1">
    <source>
        <dbReference type="PROSITE-ProRule" id="PRU01076"/>
    </source>
</evidence>
<dbReference type="InterPro" id="IPR037914">
    <property type="entry name" value="SpoVT-AbrB_sf"/>
</dbReference>
<name>A0A430FV33_9BIFI</name>
<dbReference type="SMART" id="SM00966">
    <property type="entry name" value="SpoVT_AbrB"/>
    <property type="match status" value="1"/>
</dbReference>
<dbReference type="PANTHER" id="PTHR40516">
    <property type="entry name" value="ANTITOXIN CHPS-RELATED"/>
    <property type="match status" value="1"/>
</dbReference>
<dbReference type="SUPFAM" id="SSF89447">
    <property type="entry name" value="AbrB/MazE/MraZ-like"/>
    <property type="match status" value="1"/>
</dbReference>
<dbReference type="PROSITE" id="PS51740">
    <property type="entry name" value="SPOVT_ABRB"/>
    <property type="match status" value="1"/>
</dbReference>
<dbReference type="GO" id="GO:0003677">
    <property type="term" value="F:DNA binding"/>
    <property type="evidence" value="ECO:0007669"/>
    <property type="project" value="UniProtKB-UniRule"/>
</dbReference>
<feature type="domain" description="SpoVT-AbrB" evidence="2">
    <location>
        <begin position="4"/>
        <end position="49"/>
    </location>
</feature>
<proteinExistence type="predicted"/>
<evidence type="ECO:0000313" key="3">
    <source>
        <dbReference type="EMBL" id="RSX57415.1"/>
    </source>
</evidence>
<dbReference type="EMBL" id="QXGK01000005">
    <property type="protein sequence ID" value="RSX57415.1"/>
    <property type="molecule type" value="Genomic_DNA"/>
</dbReference>
<gene>
    <name evidence="3" type="ORF">D2E24_0713</name>
</gene>
<sequence length="89" mass="9863">MVKATISKWGNSEGIRIPKEIRDTTGLHEGSSVYVEANGDRIIITPVQPNGTRIGRYRVPDLTDLFDGYDNGYIPREDGFVAPAGREEL</sequence>
<dbReference type="Gene3D" id="2.10.260.10">
    <property type="match status" value="1"/>
</dbReference>
<keyword evidence="1" id="KW-0238">DNA-binding</keyword>
<dbReference type="NCBIfam" id="TIGR01439">
    <property type="entry name" value="lp_hng_hel_AbrB"/>
    <property type="match status" value="1"/>
</dbReference>
<dbReference type="InterPro" id="IPR007159">
    <property type="entry name" value="SpoVT-AbrB_dom"/>
</dbReference>
<dbReference type="InterPro" id="IPR039052">
    <property type="entry name" value="Antitox_PemI-like"/>
</dbReference>
<organism evidence="3 4">
    <name type="scientific">Bifidobacterium samirii</name>
    <dbReference type="NCBI Taxonomy" id="2306974"/>
    <lineage>
        <taxon>Bacteria</taxon>
        <taxon>Bacillati</taxon>
        <taxon>Actinomycetota</taxon>
        <taxon>Actinomycetes</taxon>
        <taxon>Bifidobacteriales</taxon>
        <taxon>Bifidobacteriaceae</taxon>
        <taxon>Bifidobacterium</taxon>
    </lineage>
</organism>